<dbReference type="InterPro" id="IPR013708">
    <property type="entry name" value="Shikimate_DH-bd_N"/>
</dbReference>
<dbReference type="PANTHER" id="PTHR21089:SF1">
    <property type="entry name" value="BIFUNCTIONAL 3-DEHYDROQUINATE DEHYDRATASE_SHIKIMATE DEHYDROGENASE, CHLOROPLASTIC"/>
    <property type="match status" value="1"/>
</dbReference>
<dbReference type="GO" id="GO:0009073">
    <property type="term" value="P:aromatic amino acid family biosynthetic process"/>
    <property type="evidence" value="ECO:0007669"/>
    <property type="project" value="UniProtKB-KW"/>
</dbReference>
<keyword evidence="2" id="KW-0057">Aromatic amino acid biosynthesis</keyword>
<accession>A0A967AYG4</accession>
<evidence type="ECO:0000313" key="5">
    <source>
        <dbReference type="EMBL" id="NHN55028.1"/>
    </source>
</evidence>
<dbReference type="GO" id="GO:0009423">
    <property type="term" value="P:chorismate biosynthetic process"/>
    <property type="evidence" value="ECO:0007669"/>
    <property type="project" value="TreeGrafter"/>
</dbReference>
<dbReference type="Gene3D" id="3.40.50.720">
    <property type="entry name" value="NAD(P)-binding Rossmann-like Domain"/>
    <property type="match status" value="1"/>
</dbReference>
<dbReference type="GO" id="GO:0005829">
    <property type="term" value="C:cytosol"/>
    <property type="evidence" value="ECO:0007669"/>
    <property type="project" value="TreeGrafter"/>
</dbReference>
<dbReference type="EC" id="1.1.1.25" evidence="5"/>
<dbReference type="SUPFAM" id="SSF53223">
    <property type="entry name" value="Aminoacid dehydrogenase-like, N-terminal domain"/>
    <property type="match status" value="1"/>
</dbReference>
<keyword evidence="2" id="KW-0028">Amino-acid biosynthesis</keyword>
<dbReference type="InterPro" id="IPR036291">
    <property type="entry name" value="NAD(P)-bd_dom_sf"/>
</dbReference>
<dbReference type="InterPro" id="IPR041121">
    <property type="entry name" value="SDH_C"/>
</dbReference>
<evidence type="ECO:0000259" key="3">
    <source>
        <dbReference type="Pfam" id="PF08501"/>
    </source>
</evidence>
<dbReference type="InterPro" id="IPR046346">
    <property type="entry name" value="Aminoacid_DH-like_N_sf"/>
</dbReference>
<dbReference type="Pfam" id="PF18317">
    <property type="entry name" value="SDH_C"/>
    <property type="match status" value="1"/>
</dbReference>
<keyword evidence="5" id="KW-0560">Oxidoreductase</keyword>
<protein>
    <submittedName>
        <fullName evidence="5">Shikimate dehydrogenase</fullName>
        <ecNumber evidence="5">1.1.1.25</ecNumber>
    </submittedName>
</protein>
<dbReference type="EMBL" id="JAAOIV010000002">
    <property type="protein sequence ID" value="NHN55028.1"/>
    <property type="molecule type" value="Genomic_DNA"/>
</dbReference>
<evidence type="ECO:0000313" key="6">
    <source>
        <dbReference type="Proteomes" id="UP000744769"/>
    </source>
</evidence>
<comment type="caution">
    <text evidence="5">The sequence shown here is derived from an EMBL/GenBank/DDBJ whole genome shotgun (WGS) entry which is preliminary data.</text>
</comment>
<dbReference type="GO" id="GO:0019632">
    <property type="term" value="P:shikimate metabolic process"/>
    <property type="evidence" value="ECO:0007669"/>
    <property type="project" value="TreeGrafter"/>
</dbReference>
<dbReference type="Gene3D" id="3.40.50.10860">
    <property type="entry name" value="Leucine Dehydrogenase, chain A, domain 1"/>
    <property type="match status" value="1"/>
</dbReference>
<dbReference type="PANTHER" id="PTHR21089">
    <property type="entry name" value="SHIKIMATE DEHYDROGENASE"/>
    <property type="match status" value="1"/>
</dbReference>
<organism evidence="5 6">
    <name type="scientific">Metallococcus carri</name>
    <dbReference type="NCBI Taxonomy" id="1656884"/>
    <lineage>
        <taxon>Bacteria</taxon>
        <taxon>Bacillati</taxon>
        <taxon>Actinomycetota</taxon>
        <taxon>Actinomycetes</taxon>
        <taxon>Micrococcales</taxon>
        <taxon>Dermacoccaceae</taxon>
        <taxon>Metallococcus</taxon>
    </lineage>
</organism>
<dbReference type="Proteomes" id="UP000744769">
    <property type="component" value="Unassembled WGS sequence"/>
</dbReference>
<dbReference type="AlphaFoldDB" id="A0A967AYG4"/>
<feature type="domain" description="SDH C-terminal" evidence="4">
    <location>
        <begin position="236"/>
        <end position="264"/>
    </location>
</feature>
<evidence type="ECO:0000256" key="2">
    <source>
        <dbReference type="ARBA" id="ARBA00023141"/>
    </source>
</evidence>
<evidence type="ECO:0000259" key="4">
    <source>
        <dbReference type="Pfam" id="PF18317"/>
    </source>
</evidence>
<dbReference type="GO" id="GO:0004764">
    <property type="term" value="F:shikimate 3-dehydrogenase (NADP+) activity"/>
    <property type="evidence" value="ECO:0007669"/>
    <property type="project" value="UniProtKB-EC"/>
</dbReference>
<sequence length="276" mass="28006">MHRAAVLGKPVAHSLSPVLHRAAYAALGLTDWRYDAYEVDAPGLADFIGGLGPSWRGLSLTMPLKEEALLVASGSSAVALRTGAVNTLLRTPEGWRGENTDVHGIRTALAEAGVAGTERAIVLGSGATARSALAALADLGVSTVVLGVRNAARESTLAQARDHGMTVAEASFEEAAGLAAQIPLVLSTLPAGAADGFAAAAGSVPDGAVWMDAVYAGWPTPLASAGEELGARVVSGLEMLVHQGAEQVRLMTGLEPPVEAMQQAGRAALGATSLHP</sequence>
<gene>
    <name evidence="5" type="ORF">G9U51_04405</name>
</gene>
<dbReference type="GO" id="GO:0050661">
    <property type="term" value="F:NADP binding"/>
    <property type="evidence" value="ECO:0007669"/>
    <property type="project" value="TreeGrafter"/>
</dbReference>
<dbReference type="SUPFAM" id="SSF51735">
    <property type="entry name" value="NAD(P)-binding Rossmann-fold domains"/>
    <property type="match status" value="1"/>
</dbReference>
<dbReference type="InterPro" id="IPR022893">
    <property type="entry name" value="Shikimate_DH_fam"/>
</dbReference>
<reference evidence="5" key="1">
    <citation type="submission" date="2020-03" db="EMBL/GenBank/DDBJ databases">
        <title>Draft sequencing of Calidifontibacter sp. DB0510.</title>
        <authorList>
            <person name="Kim D.-U."/>
        </authorList>
    </citation>
    <scope>NUCLEOTIDE SEQUENCE</scope>
    <source>
        <strain evidence="5">DB0510</strain>
    </source>
</reference>
<dbReference type="Pfam" id="PF08501">
    <property type="entry name" value="Shikimate_dh_N"/>
    <property type="match status" value="1"/>
</dbReference>
<dbReference type="CDD" id="cd01065">
    <property type="entry name" value="NAD_bind_Shikimate_DH"/>
    <property type="match status" value="1"/>
</dbReference>
<name>A0A967AYG4_9MICO</name>
<dbReference type="NCBIfam" id="NF001311">
    <property type="entry name" value="PRK00258.1-3"/>
    <property type="match status" value="1"/>
</dbReference>
<proteinExistence type="predicted"/>
<evidence type="ECO:0000256" key="1">
    <source>
        <dbReference type="ARBA" id="ARBA00004871"/>
    </source>
</evidence>
<feature type="domain" description="Shikimate dehydrogenase substrate binding N-terminal" evidence="3">
    <location>
        <begin position="6"/>
        <end position="88"/>
    </location>
</feature>
<comment type="pathway">
    <text evidence="1">Metabolic intermediate biosynthesis; chorismate biosynthesis; chorismate from D-erythrose 4-phosphate and phosphoenolpyruvate: step 4/7.</text>
</comment>
<keyword evidence="6" id="KW-1185">Reference proteome</keyword>